<dbReference type="SUPFAM" id="SSF53335">
    <property type="entry name" value="S-adenosyl-L-methionine-dependent methyltransferases"/>
    <property type="match status" value="1"/>
</dbReference>
<dbReference type="AlphaFoldDB" id="A0A6B1DRZ4"/>
<dbReference type="CDD" id="cd02440">
    <property type="entry name" value="AdoMet_MTases"/>
    <property type="match status" value="1"/>
</dbReference>
<evidence type="ECO:0000256" key="2">
    <source>
        <dbReference type="ARBA" id="ARBA00022679"/>
    </source>
</evidence>
<evidence type="ECO:0000256" key="3">
    <source>
        <dbReference type="ARBA" id="ARBA00022691"/>
    </source>
</evidence>
<dbReference type="InterPro" id="IPR004033">
    <property type="entry name" value="UbiE/COQ5_MeTrFase"/>
</dbReference>
<dbReference type="GO" id="GO:0032259">
    <property type="term" value="P:methylation"/>
    <property type="evidence" value="ECO:0007669"/>
    <property type="project" value="UniProtKB-KW"/>
</dbReference>
<dbReference type="NCBIfam" id="TIGR01934">
    <property type="entry name" value="MenG_MenH_UbiE"/>
    <property type="match status" value="1"/>
</dbReference>
<protein>
    <recommendedName>
        <fullName evidence="4">Demethylmenaquinone methyltransferase</fullName>
        <ecNumber evidence="4">2.1.1.163</ecNumber>
    </recommendedName>
</protein>
<dbReference type="PROSITE" id="PS51608">
    <property type="entry name" value="SAM_MT_UBIE"/>
    <property type="match status" value="1"/>
</dbReference>
<dbReference type="UniPathway" id="UPA00079">
    <property type="reaction ID" value="UER00169"/>
</dbReference>
<keyword evidence="6" id="KW-0830">Ubiquinone</keyword>
<name>A0A6B1DRZ4_9CHLR</name>
<keyword evidence="2 4" id="KW-0808">Transferase</keyword>
<dbReference type="EMBL" id="VXPY01000063">
    <property type="protein sequence ID" value="MYD90479.1"/>
    <property type="molecule type" value="Genomic_DNA"/>
</dbReference>
<dbReference type="PANTHER" id="PTHR43591">
    <property type="entry name" value="METHYLTRANSFERASE"/>
    <property type="match status" value="1"/>
</dbReference>
<dbReference type="EC" id="2.1.1.163" evidence="4"/>
<comment type="catalytic activity">
    <reaction evidence="4">
        <text>a 2-demethylmenaquinol + S-adenosyl-L-methionine = a menaquinol + S-adenosyl-L-homocysteine + H(+)</text>
        <dbReference type="Rhea" id="RHEA:42640"/>
        <dbReference type="Rhea" id="RHEA-COMP:9539"/>
        <dbReference type="Rhea" id="RHEA-COMP:9563"/>
        <dbReference type="ChEBI" id="CHEBI:15378"/>
        <dbReference type="ChEBI" id="CHEBI:18151"/>
        <dbReference type="ChEBI" id="CHEBI:55437"/>
        <dbReference type="ChEBI" id="CHEBI:57856"/>
        <dbReference type="ChEBI" id="CHEBI:59789"/>
        <dbReference type="EC" id="2.1.1.163"/>
    </reaction>
</comment>
<feature type="binding site" evidence="4">
    <location>
        <begin position="134"/>
        <end position="135"/>
    </location>
    <ligand>
        <name>S-adenosyl-L-methionine</name>
        <dbReference type="ChEBI" id="CHEBI:59789"/>
    </ligand>
</feature>
<feature type="region of interest" description="Disordered" evidence="5">
    <location>
        <begin position="1"/>
        <end position="28"/>
    </location>
</feature>
<evidence type="ECO:0000313" key="6">
    <source>
        <dbReference type="EMBL" id="MYD90479.1"/>
    </source>
</evidence>
<dbReference type="Pfam" id="PF01209">
    <property type="entry name" value="Ubie_methyltran"/>
    <property type="match status" value="1"/>
</dbReference>
<gene>
    <name evidence="4" type="primary">menG</name>
    <name evidence="6" type="ORF">F4Y08_09125</name>
</gene>
<proteinExistence type="inferred from homology"/>
<evidence type="ECO:0000256" key="1">
    <source>
        <dbReference type="ARBA" id="ARBA00022603"/>
    </source>
</evidence>
<comment type="similarity">
    <text evidence="4">Belongs to the class I-like SAM-binding methyltransferase superfamily. MenG/UbiE family.</text>
</comment>
<feature type="binding site" evidence="4">
    <location>
        <position position="110"/>
    </location>
    <ligand>
        <name>S-adenosyl-L-methionine</name>
        <dbReference type="ChEBI" id="CHEBI:59789"/>
    </ligand>
</feature>
<organism evidence="6">
    <name type="scientific">Caldilineaceae bacterium SB0662_bin_9</name>
    <dbReference type="NCBI Taxonomy" id="2605258"/>
    <lineage>
        <taxon>Bacteria</taxon>
        <taxon>Bacillati</taxon>
        <taxon>Chloroflexota</taxon>
        <taxon>Caldilineae</taxon>
        <taxon>Caldilineales</taxon>
        <taxon>Caldilineaceae</taxon>
    </lineage>
</organism>
<evidence type="ECO:0000256" key="5">
    <source>
        <dbReference type="SAM" id="MobiDB-lite"/>
    </source>
</evidence>
<accession>A0A6B1DRZ4</accession>
<comment type="caution">
    <text evidence="6">The sequence shown here is derived from an EMBL/GenBank/DDBJ whole genome shotgun (WGS) entry which is preliminary data.</text>
</comment>
<keyword evidence="1 4" id="KW-0489">Methyltransferase</keyword>
<dbReference type="GO" id="GO:0009234">
    <property type="term" value="P:menaquinone biosynthetic process"/>
    <property type="evidence" value="ECO:0007669"/>
    <property type="project" value="UniProtKB-UniRule"/>
</dbReference>
<dbReference type="PANTHER" id="PTHR43591:SF24">
    <property type="entry name" value="2-METHOXY-6-POLYPRENYL-1,4-BENZOQUINOL METHYLASE, MITOCHONDRIAL"/>
    <property type="match status" value="1"/>
</dbReference>
<sequence>MGPMTERTFPADGNGRLPLPNEAGHGTDPMRTLHERRAEDIGAMFSAIADRYDLMNAIMTGGRDRDWRRRVVDLCHPEPGQRILDLGTGTGELALTFGRAASGLDIWASDISMEMMSLAQAKPGAAPIRFFQADALQLPFQDNHFDVVVSAFLMRNLPNPVAAVREQVRLLKPGGRLVFLEIVPPEFTWLGNAYKFFMFSVVPRLGRLLSGSATAYSYLPSSTQVYESPFEMLSMLRKAGLRQTAFATCMANTISIHHGRKPTLANEHLS</sequence>
<dbReference type="InterPro" id="IPR029063">
    <property type="entry name" value="SAM-dependent_MTases_sf"/>
</dbReference>
<dbReference type="Gene3D" id="3.40.50.150">
    <property type="entry name" value="Vaccinia Virus protein VP39"/>
    <property type="match status" value="1"/>
</dbReference>
<evidence type="ECO:0000256" key="4">
    <source>
        <dbReference type="HAMAP-Rule" id="MF_01813"/>
    </source>
</evidence>
<keyword evidence="3 4" id="KW-0949">S-adenosyl-L-methionine</keyword>
<comment type="caution">
    <text evidence="4">Lacks conserved residue(s) required for the propagation of feature annotation.</text>
</comment>
<feature type="binding site" evidence="4">
    <location>
        <position position="90"/>
    </location>
    <ligand>
        <name>S-adenosyl-L-methionine</name>
        <dbReference type="ChEBI" id="CHEBI:59789"/>
    </ligand>
</feature>
<dbReference type="GO" id="GO:0043770">
    <property type="term" value="F:demethylmenaquinone methyltransferase activity"/>
    <property type="evidence" value="ECO:0007669"/>
    <property type="project" value="UniProtKB-UniRule"/>
</dbReference>
<comment type="pathway">
    <text evidence="4">Quinol/quinone metabolism; menaquinone biosynthesis; menaquinol from 1,4-dihydroxy-2-naphthoate: step 2/2.</text>
</comment>
<dbReference type="HAMAP" id="MF_01813">
    <property type="entry name" value="MenG_UbiE_methyltr"/>
    <property type="match status" value="1"/>
</dbReference>
<comment type="function">
    <text evidence="4">Methyltransferase required for the conversion of demethylmenaquinol (DMKH2) to menaquinol (MKH2).</text>
</comment>
<keyword evidence="4" id="KW-0474">Menaquinone biosynthesis</keyword>
<reference evidence="6" key="1">
    <citation type="submission" date="2019-09" db="EMBL/GenBank/DDBJ databases">
        <title>Characterisation of the sponge microbiome using genome-centric metagenomics.</title>
        <authorList>
            <person name="Engelberts J.P."/>
            <person name="Robbins S.J."/>
            <person name="De Goeij J.M."/>
            <person name="Aranda M."/>
            <person name="Bell S.C."/>
            <person name="Webster N.S."/>
        </authorList>
    </citation>
    <scope>NUCLEOTIDE SEQUENCE</scope>
    <source>
        <strain evidence="6">SB0662_bin_9</strain>
    </source>
</reference>